<comment type="caution">
    <text evidence="2">The sequence shown here is derived from an EMBL/GenBank/DDBJ whole genome shotgun (WGS) entry which is preliminary data.</text>
</comment>
<keyword evidence="1" id="KW-0472">Membrane</keyword>
<dbReference type="EMBL" id="JACSPU010000003">
    <property type="protein sequence ID" value="MBD8015119.1"/>
    <property type="molecule type" value="Genomic_DNA"/>
</dbReference>
<accession>A0ABR8WDL7</accession>
<reference evidence="2 3" key="1">
    <citation type="submission" date="2020-08" db="EMBL/GenBank/DDBJ databases">
        <title>A Genomic Blueprint of the Chicken Gut Microbiome.</title>
        <authorList>
            <person name="Gilroy R."/>
            <person name="Ravi A."/>
            <person name="Getino M."/>
            <person name="Pursley I."/>
            <person name="Horton D.L."/>
            <person name="Alikhan N.-F."/>
            <person name="Baker D."/>
            <person name="Gharbi K."/>
            <person name="Hall N."/>
            <person name="Watson M."/>
            <person name="Adriaenssens E.M."/>
            <person name="Foster-Nyarko E."/>
            <person name="Jarju S."/>
            <person name="Secka A."/>
            <person name="Antonio M."/>
            <person name="Oren A."/>
            <person name="Chaudhuri R."/>
            <person name="La Ragione R.M."/>
            <person name="Hildebrand F."/>
            <person name="Pallen M.J."/>
        </authorList>
    </citation>
    <scope>NUCLEOTIDE SEQUENCE [LARGE SCALE GENOMIC DNA]</scope>
    <source>
        <strain evidence="2 3">Sa1BUA13</strain>
    </source>
</reference>
<organism evidence="2 3">
    <name type="scientific">Planococcus wigleyi</name>
    <dbReference type="NCBI Taxonomy" id="2762216"/>
    <lineage>
        <taxon>Bacteria</taxon>
        <taxon>Bacillati</taxon>
        <taxon>Bacillota</taxon>
        <taxon>Bacilli</taxon>
        <taxon>Bacillales</taxon>
        <taxon>Caryophanaceae</taxon>
        <taxon>Planococcus</taxon>
    </lineage>
</organism>
<feature type="transmembrane region" description="Helical" evidence="1">
    <location>
        <begin position="67"/>
        <end position="89"/>
    </location>
</feature>
<protein>
    <submittedName>
        <fullName evidence="2">Uncharacterized protein</fullName>
    </submittedName>
</protein>
<sequence length="90" mass="10199">MEIARVKEKFMNADIKLKGLFFLGIILFVATLPKGLFLPLGVLVVLAMFSESLWSGLVYIFKTILRFAIGIATLLLAFYLIMLIVTYFFT</sequence>
<evidence type="ECO:0000256" key="1">
    <source>
        <dbReference type="SAM" id="Phobius"/>
    </source>
</evidence>
<keyword evidence="1" id="KW-0812">Transmembrane</keyword>
<proteinExistence type="predicted"/>
<dbReference type="RefSeq" id="WP_149456992.1">
    <property type="nucleotide sequence ID" value="NZ_JACSPU010000003.1"/>
</dbReference>
<evidence type="ECO:0000313" key="2">
    <source>
        <dbReference type="EMBL" id="MBD8015119.1"/>
    </source>
</evidence>
<gene>
    <name evidence="2" type="ORF">H9630_09835</name>
</gene>
<keyword evidence="1" id="KW-1133">Transmembrane helix</keyword>
<name>A0ABR8WDL7_9BACL</name>
<dbReference type="Proteomes" id="UP000658980">
    <property type="component" value="Unassembled WGS sequence"/>
</dbReference>
<feature type="transmembrane region" description="Helical" evidence="1">
    <location>
        <begin position="20"/>
        <end position="47"/>
    </location>
</feature>
<keyword evidence="3" id="KW-1185">Reference proteome</keyword>
<evidence type="ECO:0000313" key="3">
    <source>
        <dbReference type="Proteomes" id="UP000658980"/>
    </source>
</evidence>